<gene>
    <name evidence="1" type="ORF">NAT47_00795</name>
</gene>
<proteinExistence type="predicted"/>
<comment type="caution">
    <text evidence="1">The sequence shown here is derived from an EMBL/GenBank/DDBJ whole genome shotgun (WGS) entry which is preliminary data.</text>
</comment>
<evidence type="ECO:0000313" key="2">
    <source>
        <dbReference type="Proteomes" id="UP001203342"/>
    </source>
</evidence>
<name>A0ABT0TDM6_9FLAO</name>
<dbReference type="Gene3D" id="3.40.30.10">
    <property type="entry name" value="Glutaredoxin"/>
    <property type="match status" value="1"/>
</dbReference>
<accession>A0ABT0TDM6</accession>
<organism evidence="1 2">
    <name type="scientific">Flavobacterium fragile</name>
    <dbReference type="NCBI Taxonomy" id="2949085"/>
    <lineage>
        <taxon>Bacteria</taxon>
        <taxon>Pseudomonadati</taxon>
        <taxon>Bacteroidota</taxon>
        <taxon>Flavobacteriia</taxon>
        <taxon>Flavobacteriales</taxon>
        <taxon>Flavobacteriaceae</taxon>
        <taxon>Flavobacterium</taxon>
    </lineage>
</organism>
<reference evidence="1 2" key="1">
    <citation type="submission" date="2022-05" db="EMBL/GenBank/DDBJ databases">
        <title>Flavobacterium sp., isolated from activated sludge.</title>
        <authorList>
            <person name="Ran Q."/>
        </authorList>
    </citation>
    <scope>NUCLEOTIDE SEQUENCE [LARGE SCALE GENOMIC DNA]</scope>
    <source>
        <strain evidence="1 2">HXWNR69</strain>
    </source>
</reference>
<sequence length="235" mass="27201">MKNKIVLISLLILPIAIYLVFSTASHNSIFLPTISKNNQDIPSDWTSLDSTKESMKDKITILGFVGDKVIENRGNFFNLNQKIYNKYKGFKDFQMIMVVPVGNEKKCQQIIDELAPITGDMKGWRFVFSTPEKIQEYYDSYKLMGHLDENKGTPAVIIVDKELNHRGRKGKNKKGEEEYKESYNTISAADLHNEMTDDVKIILREYRLALKKNNNARKDAFRDNIKENIEKQKNQ</sequence>
<dbReference type="RefSeq" id="WP_250579475.1">
    <property type="nucleotide sequence ID" value="NZ_JAMLJN010000001.1"/>
</dbReference>
<evidence type="ECO:0008006" key="3">
    <source>
        <dbReference type="Google" id="ProtNLM"/>
    </source>
</evidence>
<protein>
    <recommendedName>
        <fullName evidence="3">TPM domain-containing protein</fullName>
    </recommendedName>
</protein>
<evidence type="ECO:0000313" key="1">
    <source>
        <dbReference type="EMBL" id="MCL9768948.1"/>
    </source>
</evidence>
<dbReference type="Proteomes" id="UP001203342">
    <property type="component" value="Unassembled WGS sequence"/>
</dbReference>
<dbReference type="EMBL" id="JAMLJN010000001">
    <property type="protein sequence ID" value="MCL9768948.1"/>
    <property type="molecule type" value="Genomic_DNA"/>
</dbReference>
<keyword evidence="2" id="KW-1185">Reference proteome</keyword>